<dbReference type="Gene3D" id="1.10.510.10">
    <property type="entry name" value="Transferase(Phosphotransferase) domain 1"/>
    <property type="match status" value="2"/>
</dbReference>
<dbReference type="AlphaFoldDB" id="A0A1B7MK39"/>
<name>A0A1B7MK39_9AGAM</name>
<dbReference type="Proteomes" id="UP000092154">
    <property type="component" value="Unassembled WGS sequence"/>
</dbReference>
<dbReference type="GO" id="GO:0004674">
    <property type="term" value="F:protein serine/threonine kinase activity"/>
    <property type="evidence" value="ECO:0007669"/>
    <property type="project" value="TreeGrafter"/>
</dbReference>
<dbReference type="PROSITE" id="PS00109">
    <property type="entry name" value="PROTEIN_KINASE_TYR"/>
    <property type="match status" value="1"/>
</dbReference>
<evidence type="ECO:0000313" key="3">
    <source>
        <dbReference type="Proteomes" id="UP000092154"/>
    </source>
</evidence>
<dbReference type="InterPro" id="IPR011009">
    <property type="entry name" value="Kinase-like_dom_sf"/>
</dbReference>
<dbReference type="OrthoDB" id="4062651at2759"/>
<feature type="domain" description="Protein kinase" evidence="1">
    <location>
        <begin position="17"/>
        <end position="284"/>
    </location>
</feature>
<organism evidence="2 3">
    <name type="scientific">Rhizopogon vinicolor AM-OR11-026</name>
    <dbReference type="NCBI Taxonomy" id="1314800"/>
    <lineage>
        <taxon>Eukaryota</taxon>
        <taxon>Fungi</taxon>
        <taxon>Dikarya</taxon>
        <taxon>Basidiomycota</taxon>
        <taxon>Agaricomycotina</taxon>
        <taxon>Agaricomycetes</taxon>
        <taxon>Agaricomycetidae</taxon>
        <taxon>Boletales</taxon>
        <taxon>Suillineae</taxon>
        <taxon>Rhizopogonaceae</taxon>
        <taxon>Rhizopogon</taxon>
    </lineage>
</organism>
<keyword evidence="2" id="KW-0418">Kinase</keyword>
<dbReference type="GO" id="GO:0005524">
    <property type="term" value="F:ATP binding"/>
    <property type="evidence" value="ECO:0007669"/>
    <property type="project" value="InterPro"/>
</dbReference>
<keyword evidence="3" id="KW-1185">Reference proteome</keyword>
<dbReference type="Pfam" id="PF07714">
    <property type="entry name" value="PK_Tyr_Ser-Thr"/>
    <property type="match status" value="2"/>
</dbReference>
<sequence>MWVTWSHARNDLTGLISRPTGVHASGTYAEVHQYELKDSRKSTKLIAAKSYKPTSYEKIRSEIALLSGISHHNVVPFLGFKDDRGSISLVMSWMSGGTLTSFIRTHGEALETPDKSTLLHDIASGLQHLHSNFVIHGNLESDNILINEQHRACLSGFRQSVKLSSMEAGCPRSQMPRKPAIQFAGPEWFAGRNDTRSQSLPNSLFKSDVYSLGCVIFYIFTKCMPWGDDASSTDISDKLRQDITPPRPKGSVIDDKQWDLIAPCLSHVPQRRPQDLLKRIQEYLVYVGPCDLSGQITLPQAIARERGGYGDVYELIWNRKTGGEVKVAVKIMRPMYTSSEDLAKNLKRELAAWRRLYHPNIVPLLGTSNFPGGIKGMVSLWMENGSLEKYMNARENGELPSLQRLQWAKDIAGGLKHLHEFPIIHGDLTPLNVLIDNEGRAVLTDFGLSVILGGFASVSCTYTEGKPGTVAWAAPELFIDGASLINDSKDVLSPSPSKESDVYSFACLMYLIFSGRHPWVVRHEAELVNIISRVRSGTRPPNPGIEARYWGLIVQCWAPAPNSRPTISKVLQQLQ</sequence>
<dbReference type="SUPFAM" id="SSF56112">
    <property type="entry name" value="Protein kinase-like (PK-like)"/>
    <property type="match status" value="2"/>
</dbReference>
<protein>
    <submittedName>
        <fullName evidence="2">Kinase-like protein</fullName>
    </submittedName>
</protein>
<keyword evidence="2" id="KW-0808">Transferase</keyword>
<dbReference type="PROSITE" id="PS50011">
    <property type="entry name" value="PROTEIN_KINASE_DOM"/>
    <property type="match status" value="2"/>
</dbReference>
<dbReference type="InterPro" id="IPR008266">
    <property type="entry name" value="Tyr_kinase_AS"/>
</dbReference>
<dbReference type="InterPro" id="IPR000719">
    <property type="entry name" value="Prot_kinase_dom"/>
</dbReference>
<evidence type="ECO:0000313" key="2">
    <source>
        <dbReference type="EMBL" id="OAX32966.1"/>
    </source>
</evidence>
<dbReference type="EMBL" id="KV448870">
    <property type="protein sequence ID" value="OAX32966.1"/>
    <property type="molecule type" value="Genomic_DNA"/>
</dbReference>
<reference evidence="2 3" key="1">
    <citation type="submission" date="2016-06" db="EMBL/GenBank/DDBJ databases">
        <title>Comparative genomics of the ectomycorrhizal sister species Rhizopogon vinicolor and Rhizopogon vesiculosus (Basidiomycota: Boletales) reveals a divergence of the mating type B locus.</title>
        <authorList>
            <consortium name="DOE Joint Genome Institute"/>
            <person name="Mujic A.B."/>
            <person name="Kuo A."/>
            <person name="Tritt A."/>
            <person name="Lipzen A."/>
            <person name="Chen C."/>
            <person name="Johnson J."/>
            <person name="Sharma A."/>
            <person name="Barry K."/>
            <person name="Grigoriev I.V."/>
            <person name="Spatafora J.W."/>
        </authorList>
    </citation>
    <scope>NUCLEOTIDE SEQUENCE [LARGE SCALE GENOMIC DNA]</scope>
    <source>
        <strain evidence="2 3">AM-OR11-026</strain>
    </source>
</reference>
<dbReference type="InterPro" id="IPR001245">
    <property type="entry name" value="Ser-Thr/Tyr_kinase_cat_dom"/>
</dbReference>
<gene>
    <name evidence="2" type="ORF">K503DRAFT_860058</name>
</gene>
<dbReference type="STRING" id="1314800.A0A1B7MK39"/>
<accession>A0A1B7MK39</accession>
<proteinExistence type="predicted"/>
<feature type="domain" description="Protein kinase" evidence="1">
    <location>
        <begin position="298"/>
        <end position="575"/>
    </location>
</feature>
<dbReference type="InParanoid" id="A0A1B7MK39"/>
<dbReference type="InterPro" id="IPR051681">
    <property type="entry name" value="Ser/Thr_Kinases-Pseudokinases"/>
</dbReference>
<evidence type="ECO:0000259" key="1">
    <source>
        <dbReference type="PROSITE" id="PS50011"/>
    </source>
</evidence>
<dbReference type="PANTHER" id="PTHR44329">
    <property type="entry name" value="SERINE/THREONINE-PROTEIN KINASE TNNI3K-RELATED"/>
    <property type="match status" value="1"/>
</dbReference>